<keyword evidence="1" id="KW-0812">Transmembrane</keyword>
<evidence type="ECO:0000256" key="1">
    <source>
        <dbReference type="SAM" id="Phobius"/>
    </source>
</evidence>
<proteinExistence type="predicted"/>
<reference evidence="2" key="1">
    <citation type="submission" date="2018-02" db="EMBL/GenBank/DDBJ databases">
        <title>Rhizophora mucronata_Transcriptome.</title>
        <authorList>
            <person name="Meera S.P."/>
            <person name="Sreeshan A."/>
            <person name="Augustine A."/>
        </authorList>
    </citation>
    <scope>NUCLEOTIDE SEQUENCE</scope>
    <source>
        <tissue evidence="2">Leaf</tissue>
    </source>
</reference>
<keyword evidence="1" id="KW-1133">Transmembrane helix</keyword>
<name>A0A2P2QR63_RHIMU</name>
<feature type="transmembrane region" description="Helical" evidence="1">
    <location>
        <begin position="12"/>
        <end position="33"/>
    </location>
</feature>
<accession>A0A2P2QR63</accession>
<dbReference type="EMBL" id="GGEC01088954">
    <property type="protein sequence ID" value="MBX69438.1"/>
    <property type="molecule type" value="Transcribed_RNA"/>
</dbReference>
<sequence length="39" mass="4627">MFYSETSTSQVFLFFSIYIYTIQDIGTNLYFLFAISQNI</sequence>
<organism evidence="2">
    <name type="scientific">Rhizophora mucronata</name>
    <name type="common">Asiatic mangrove</name>
    <dbReference type="NCBI Taxonomy" id="61149"/>
    <lineage>
        <taxon>Eukaryota</taxon>
        <taxon>Viridiplantae</taxon>
        <taxon>Streptophyta</taxon>
        <taxon>Embryophyta</taxon>
        <taxon>Tracheophyta</taxon>
        <taxon>Spermatophyta</taxon>
        <taxon>Magnoliopsida</taxon>
        <taxon>eudicotyledons</taxon>
        <taxon>Gunneridae</taxon>
        <taxon>Pentapetalae</taxon>
        <taxon>rosids</taxon>
        <taxon>fabids</taxon>
        <taxon>Malpighiales</taxon>
        <taxon>Rhizophoraceae</taxon>
        <taxon>Rhizophora</taxon>
    </lineage>
</organism>
<evidence type="ECO:0000313" key="2">
    <source>
        <dbReference type="EMBL" id="MBX69438.1"/>
    </source>
</evidence>
<protein>
    <submittedName>
        <fullName evidence="2">Uncharacterized protein</fullName>
    </submittedName>
</protein>
<dbReference type="AlphaFoldDB" id="A0A2P2QR63"/>
<keyword evidence="1" id="KW-0472">Membrane</keyword>